<evidence type="ECO:0000256" key="1">
    <source>
        <dbReference type="SAM" id="MobiDB-lite"/>
    </source>
</evidence>
<sequence>MLGQRHELRESKYREDRGGRGCRDAKVHGHQHNSEQWTQQNPGLVEDVEHGEGFDAAITGFSSQIGPYRGIEQCASKTGGR</sequence>
<feature type="compositionally biased region" description="Basic and acidic residues" evidence="1">
    <location>
        <begin position="1"/>
        <end position="27"/>
    </location>
</feature>
<evidence type="ECO:0000313" key="2">
    <source>
        <dbReference type="EMBL" id="VTP04373.1"/>
    </source>
</evidence>
<gene>
    <name evidence="2" type="ORF">BIN_B_05500</name>
</gene>
<dbReference type="EMBL" id="LR589196">
    <property type="protein sequence ID" value="VTP04373.1"/>
    <property type="molecule type" value="Genomic_DNA"/>
</dbReference>
<reference evidence="2" key="1">
    <citation type="submission" date="2019-05" db="EMBL/GenBank/DDBJ databases">
        <authorList>
            <person name="Naeem R."/>
            <person name="Antony C."/>
            <person name="Guan Q."/>
        </authorList>
    </citation>
    <scope>NUCLEOTIDE SEQUENCE</scope>
    <source>
        <strain evidence="2">2</strain>
    </source>
</reference>
<feature type="region of interest" description="Disordered" evidence="1">
    <location>
        <begin position="1"/>
        <end position="43"/>
    </location>
</feature>
<organism evidence="2">
    <name type="scientific">Mycobacterium riyadhense</name>
    <dbReference type="NCBI Taxonomy" id="486698"/>
    <lineage>
        <taxon>Bacteria</taxon>
        <taxon>Bacillati</taxon>
        <taxon>Actinomycetota</taxon>
        <taxon>Actinomycetes</taxon>
        <taxon>Mycobacteriales</taxon>
        <taxon>Mycobacteriaceae</taxon>
        <taxon>Mycobacterium</taxon>
    </lineage>
</organism>
<proteinExistence type="predicted"/>
<protein>
    <submittedName>
        <fullName evidence="2">Uncharacterized protein</fullName>
    </submittedName>
</protein>
<name>A0A653F443_9MYCO</name>
<dbReference type="AlphaFoldDB" id="A0A653F443"/>
<accession>A0A653F443</accession>